<dbReference type="Proteomes" id="UP000013201">
    <property type="component" value="Unassembled WGS sequence"/>
</dbReference>
<keyword evidence="5" id="KW-0560">Oxidoreductase</keyword>
<keyword evidence="6" id="KW-1185">Reference proteome</keyword>
<accession>N1MUM2</accession>
<feature type="domain" description="Superoxide dismutase copper/zinc binding" evidence="4">
    <location>
        <begin position="118"/>
        <end position="248"/>
    </location>
</feature>
<gene>
    <name evidence="5" type="ORF">EBBID32_36930</name>
</gene>
<feature type="region of interest" description="Disordered" evidence="2">
    <location>
        <begin position="26"/>
        <end position="46"/>
    </location>
</feature>
<dbReference type="PANTHER" id="PTHR10003">
    <property type="entry name" value="SUPEROXIDE DISMUTASE CU-ZN -RELATED"/>
    <property type="match status" value="1"/>
</dbReference>
<protein>
    <submittedName>
        <fullName evidence="5">Superoxide dismutase [Cu-Zn]</fullName>
        <ecNumber evidence="5">1.15.1.1</ecNumber>
    </submittedName>
</protein>
<evidence type="ECO:0000313" key="5">
    <source>
        <dbReference type="EMBL" id="CCW19327.1"/>
    </source>
</evidence>
<dbReference type="GO" id="GO:0005507">
    <property type="term" value="F:copper ion binding"/>
    <property type="evidence" value="ECO:0007669"/>
    <property type="project" value="InterPro"/>
</dbReference>
<evidence type="ECO:0000256" key="1">
    <source>
        <dbReference type="ARBA" id="ARBA00010457"/>
    </source>
</evidence>
<keyword evidence="3" id="KW-0472">Membrane</keyword>
<dbReference type="GO" id="GO:0004784">
    <property type="term" value="F:superoxide dismutase activity"/>
    <property type="evidence" value="ECO:0007669"/>
    <property type="project" value="UniProtKB-EC"/>
</dbReference>
<dbReference type="InterPro" id="IPR024134">
    <property type="entry name" value="SOD_Cu/Zn_/chaperone"/>
</dbReference>
<evidence type="ECO:0000259" key="4">
    <source>
        <dbReference type="Pfam" id="PF00080"/>
    </source>
</evidence>
<dbReference type="CDD" id="cd00305">
    <property type="entry name" value="Cu-Zn_Superoxide_Dismutase"/>
    <property type="match status" value="1"/>
</dbReference>
<dbReference type="InterPro" id="IPR036423">
    <property type="entry name" value="SOD-like_Cu/Zn_dom_sf"/>
</dbReference>
<reference evidence="5 6" key="1">
    <citation type="submission" date="2013-03" db="EMBL/GenBank/DDBJ databases">
        <authorList>
            <person name="Le V."/>
        </authorList>
    </citation>
    <scope>NUCLEOTIDE SEQUENCE [LARGE SCALE GENOMIC DNA]</scope>
    <source>
        <strain evidence="5 6">BiD32</strain>
    </source>
</reference>
<feature type="compositionally biased region" description="Basic residues" evidence="2">
    <location>
        <begin position="26"/>
        <end position="36"/>
    </location>
</feature>
<feature type="transmembrane region" description="Helical" evidence="3">
    <location>
        <begin position="57"/>
        <end position="81"/>
    </location>
</feature>
<name>N1MUM2_9SPHN</name>
<evidence type="ECO:0000256" key="2">
    <source>
        <dbReference type="SAM" id="MobiDB-lite"/>
    </source>
</evidence>
<dbReference type="EC" id="1.15.1.1" evidence="5"/>
<comment type="similarity">
    <text evidence="1">Belongs to the Cu-Zn superoxide dismutase family.</text>
</comment>
<proteinExistence type="inferred from homology"/>
<organism evidence="5 6">
    <name type="scientific">Sphingobium indicum BiD32</name>
    <dbReference type="NCBI Taxonomy" id="1301087"/>
    <lineage>
        <taxon>Bacteria</taxon>
        <taxon>Pseudomonadati</taxon>
        <taxon>Pseudomonadota</taxon>
        <taxon>Alphaproteobacteria</taxon>
        <taxon>Sphingomonadales</taxon>
        <taxon>Sphingomonadaceae</taxon>
        <taxon>Sphingobium</taxon>
    </lineage>
</organism>
<evidence type="ECO:0000313" key="6">
    <source>
        <dbReference type="Proteomes" id="UP000013201"/>
    </source>
</evidence>
<sequence length="252" mass="25652">MLPAQICARNERAKAHSSRYNSKRMKVGTGRLRPHRSISAGHNRDDKRMKIGNKSGAVAFAVMFAILREFVMKFVSILLALPLTMAISACATTSTDASAPAAASMAGAKLMAGDGSARGTASVTEAADGLHVLVKAQGLTPGIHAVHVHMTGTCTTPDFASAGGHWNPTGRKHGMNNPAGMHMGDMPNMTVGPDGSGAIEYVIAGGTISGEATPLLDADGAAVVIHAQADDNMSDPAGNAGGRIACGVLAAG</sequence>
<keyword evidence="3" id="KW-0812">Transmembrane</keyword>
<keyword evidence="3" id="KW-1133">Transmembrane helix</keyword>
<reference evidence="6" key="2">
    <citation type="submission" date="2013-04" db="EMBL/GenBank/DDBJ databases">
        <title>Bisphenol A degrading Sphingobium sp. strain BiD32.</title>
        <authorList>
            <person name="Nielsen J.L."/>
            <person name="Zhou N.A."/>
            <person name="Kjeldal H."/>
        </authorList>
    </citation>
    <scope>NUCLEOTIDE SEQUENCE [LARGE SCALE GENOMIC DNA]</scope>
    <source>
        <strain evidence="6">BiD32</strain>
    </source>
</reference>
<dbReference type="SUPFAM" id="SSF49329">
    <property type="entry name" value="Cu,Zn superoxide dismutase-like"/>
    <property type="match status" value="1"/>
</dbReference>
<dbReference type="EMBL" id="CAVK010000191">
    <property type="protein sequence ID" value="CCW19327.1"/>
    <property type="molecule type" value="Genomic_DNA"/>
</dbReference>
<comment type="caution">
    <text evidence="5">The sequence shown here is derived from an EMBL/GenBank/DDBJ whole genome shotgun (WGS) entry which is preliminary data.</text>
</comment>
<dbReference type="InterPro" id="IPR001424">
    <property type="entry name" value="SOD_Cu_Zn_dom"/>
</dbReference>
<evidence type="ECO:0000256" key="3">
    <source>
        <dbReference type="SAM" id="Phobius"/>
    </source>
</evidence>
<dbReference type="AlphaFoldDB" id="N1MUM2"/>
<dbReference type="Gene3D" id="2.60.40.200">
    <property type="entry name" value="Superoxide dismutase, copper/zinc binding domain"/>
    <property type="match status" value="1"/>
</dbReference>
<dbReference type="Pfam" id="PF00080">
    <property type="entry name" value="Sod_Cu"/>
    <property type="match status" value="1"/>
</dbReference>